<dbReference type="GO" id="GO:0008270">
    <property type="term" value="F:zinc ion binding"/>
    <property type="evidence" value="ECO:0007669"/>
    <property type="project" value="UniProtKB-KW"/>
</dbReference>
<evidence type="ECO:0000256" key="1">
    <source>
        <dbReference type="ARBA" id="ARBA00022723"/>
    </source>
</evidence>
<name>A0AAE0PTE3_9TELE</name>
<evidence type="ECO:0000313" key="6">
    <source>
        <dbReference type="EMBL" id="KAK3507667.1"/>
    </source>
</evidence>
<dbReference type="PANTHER" id="PTHR25465:SF14">
    <property type="entry name" value="E3 UBIQUITIN-PROTEIN LIGASE TRIM65"/>
    <property type="match status" value="1"/>
</dbReference>
<evidence type="ECO:0000256" key="4">
    <source>
        <dbReference type="PROSITE-ProRule" id="PRU00175"/>
    </source>
</evidence>
<accession>A0AAE0PTE3</accession>
<keyword evidence="7" id="KW-1185">Reference proteome</keyword>
<dbReference type="PANTHER" id="PTHR25465">
    <property type="entry name" value="B-BOX DOMAIN CONTAINING"/>
    <property type="match status" value="1"/>
</dbReference>
<dbReference type="SUPFAM" id="SSF57850">
    <property type="entry name" value="RING/U-box"/>
    <property type="match status" value="1"/>
</dbReference>
<dbReference type="PROSITE" id="PS00518">
    <property type="entry name" value="ZF_RING_1"/>
    <property type="match status" value="1"/>
</dbReference>
<keyword evidence="1" id="KW-0479">Metal-binding</keyword>
<reference evidence="6" key="1">
    <citation type="submission" date="2023-06" db="EMBL/GenBank/DDBJ databases">
        <title>Male Hemibagrus guttatus genome.</title>
        <authorList>
            <person name="Bian C."/>
        </authorList>
    </citation>
    <scope>NUCLEOTIDE SEQUENCE</scope>
    <source>
        <strain evidence="6">Male_cb2023</strain>
        <tissue evidence="6">Muscle</tissue>
    </source>
</reference>
<dbReference type="SMART" id="SM00184">
    <property type="entry name" value="RING"/>
    <property type="match status" value="1"/>
</dbReference>
<dbReference type="Pfam" id="PF15227">
    <property type="entry name" value="zf-C3HC4_4"/>
    <property type="match status" value="1"/>
</dbReference>
<organism evidence="6 7">
    <name type="scientific">Hemibagrus guttatus</name>
    <dbReference type="NCBI Taxonomy" id="175788"/>
    <lineage>
        <taxon>Eukaryota</taxon>
        <taxon>Metazoa</taxon>
        <taxon>Chordata</taxon>
        <taxon>Craniata</taxon>
        <taxon>Vertebrata</taxon>
        <taxon>Euteleostomi</taxon>
        <taxon>Actinopterygii</taxon>
        <taxon>Neopterygii</taxon>
        <taxon>Teleostei</taxon>
        <taxon>Ostariophysi</taxon>
        <taxon>Siluriformes</taxon>
        <taxon>Bagridae</taxon>
        <taxon>Hemibagrus</taxon>
    </lineage>
</organism>
<evidence type="ECO:0000313" key="7">
    <source>
        <dbReference type="Proteomes" id="UP001274896"/>
    </source>
</evidence>
<dbReference type="AlphaFoldDB" id="A0AAE0PTE3"/>
<evidence type="ECO:0000256" key="2">
    <source>
        <dbReference type="ARBA" id="ARBA00022771"/>
    </source>
</evidence>
<feature type="domain" description="RING-type" evidence="5">
    <location>
        <begin position="46"/>
        <end position="89"/>
    </location>
</feature>
<dbReference type="Proteomes" id="UP001274896">
    <property type="component" value="Unassembled WGS sequence"/>
</dbReference>
<keyword evidence="2 4" id="KW-0863">Zinc-finger</keyword>
<dbReference type="PROSITE" id="PS50089">
    <property type="entry name" value="ZF_RING_2"/>
    <property type="match status" value="1"/>
</dbReference>
<protein>
    <recommendedName>
        <fullName evidence="5">RING-type domain-containing protein</fullName>
    </recommendedName>
</protein>
<dbReference type="EMBL" id="JAUCMX010000029">
    <property type="protein sequence ID" value="KAK3507667.1"/>
    <property type="molecule type" value="Genomic_DNA"/>
</dbReference>
<evidence type="ECO:0000259" key="5">
    <source>
        <dbReference type="PROSITE" id="PS50089"/>
    </source>
</evidence>
<keyword evidence="3" id="KW-0862">Zinc</keyword>
<dbReference type="InterPro" id="IPR017907">
    <property type="entry name" value="Znf_RING_CS"/>
</dbReference>
<dbReference type="InterPro" id="IPR051051">
    <property type="entry name" value="E3_ubiq-ligase_TRIM/RNF"/>
</dbReference>
<dbReference type="InterPro" id="IPR013083">
    <property type="entry name" value="Znf_RING/FYVE/PHD"/>
</dbReference>
<dbReference type="Gene3D" id="3.30.40.10">
    <property type="entry name" value="Zinc/RING finger domain, C3HC4 (zinc finger)"/>
    <property type="match status" value="1"/>
</dbReference>
<evidence type="ECO:0000256" key="3">
    <source>
        <dbReference type="ARBA" id="ARBA00022833"/>
    </source>
</evidence>
<dbReference type="InterPro" id="IPR001841">
    <property type="entry name" value="Znf_RING"/>
</dbReference>
<comment type="caution">
    <text evidence="6">The sequence shown here is derived from an EMBL/GenBank/DDBJ whole genome shotgun (WGS) entry which is preliminary data.</text>
</comment>
<sequence length="143" mass="16429">MKLGQIPSPCPSYRNDQSIDIPMTFSDKIISLHNRELHNRWDSWRCLICKEMLNEIVSIPCGHTFCKTCILFYWEKPSHEKDFSCPHCRKRFKTRPALKINMSLDNILNQTGFSPALPAQSYAGPGDVACDICTGKRRRAVKL</sequence>
<proteinExistence type="predicted"/>
<gene>
    <name evidence="6" type="ORF">QTP70_032598</name>
</gene>